<keyword evidence="3" id="KW-0067">ATP-binding</keyword>
<dbReference type="Proteomes" id="UP000420562">
    <property type="component" value="Unassembled WGS sequence"/>
</dbReference>
<feature type="modified residue" description="4-aspartylphosphate" evidence="8">
    <location>
        <position position="53"/>
    </location>
</feature>
<evidence type="ECO:0000256" key="6">
    <source>
        <dbReference type="ARBA" id="ARBA00023125"/>
    </source>
</evidence>
<dbReference type="Gene3D" id="1.10.8.60">
    <property type="match status" value="1"/>
</dbReference>
<keyword evidence="5" id="KW-0805">Transcription regulation</keyword>
<dbReference type="PROSITE" id="PS00688">
    <property type="entry name" value="SIGMA54_INTERACT_3"/>
    <property type="match status" value="1"/>
</dbReference>
<dbReference type="GO" id="GO:0005524">
    <property type="term" value="F:ATP binding"/>
    <property type="evidence" value="ECO:0007669"/>
    <property type="project" value="UniProtKB-KW"/>
</dbReference>
<comment type="caution">
    <text evidence="11">The sequence shown here is derived from an EMBL/GenBank/DDBJ whole genome shotgun (WGS) entry which is preliminary data.</text>
</comment>
<dbReference type="InterPro" id="IPR001789">
    <property type="entry name" value="Sig_transdc_resp-reg_receiver"/>
</dbReference>
<evidence type="ECO:0000259" key="9">
    <source>
        <dbReference type="PROSITE" id="PS50045"/>
    </source>
</evidence>
<dbReference type="InterPro" id="IPR025944">
    <property type="entry name" value="Sigma_54_int_dom_CS"/>
</dbReference>
<dbReference type="FunFam" id="3.40.50.300:FF:000006">
    <property type="entry name" value="DNA-binding transcriptional regulator NtrC"/>
    <property type="match status" value="1"/>
</dbReference>
<dbReference type="Pfam" id="PF00158">
    <property type="entry name" value="Sigma54_activat"/>
    <property type="match status" value="1"/>
</dbReference>
<dbReference type="InterPro" id="IPR002078">
    <property type="entry name" value="Sigma_54_int"/>
</dbReference>
<dbReference type="InterPro" id="IPR003593">
    <property type="entry name" value="AAA+_ATPase"/>
</dbReference>
<dbReference type="InterPro" id="IPR025662">
    <property type="entry name" value="Sigma_54_int_dom_ATP-bd_1"/>
</dbReference>
<keyword evidence="12" id="KW-1185">Reference proteome</keyword>
<accession>A0A7J4ZPX8</accession>
<dbReference type="SMART" id="SM00448">
    <property type="entry name" value="REC"/>
    <property type="match status" value="1"/>
</dbReference>
<dbReference type="PROSITE" id="PS00676">
    <property type="entry name" value="SIGMA54_INTERACT_2"/>
    <property type="match status" value="1"/>
</dbReference>
<dbReference type="PANTHER" id="PTHR32071:SF113">
    <property type="entry name" value="ALGINATE BIOSYNTHESIS TRANSCRIPTIONAL REGULATORY PROTEIN ALGB"/>
    <property type="match status" value="1"/>
</dbReference>
<feature type="domain" description="Response regulatory" evidence="10">
    <location>
        <begin position="4"/>
        <end position="118"/>
    </location>
</feature>
<keyword evidence="2" id="KW-0547">Nucleotide-binding</keyword>
<dbReference type="Pfam" id="PF00072">
    <property type="entry name" value="Response_reg"/>
    <property type="match status" value="1"/>
</dbReference>
<dbReference type="Gene3D" id="3.40.50.2300">
    <property type="match status" value="1"/>
</dbReference>
<evidence type="ECO:0000256" key="8">
    <source>
        <dbReference type="PROSITE-ProRule" id="PRU00169"/>
    </source>
</evidence>
<dbReference type="GO" id="GO:0043565">
    <property type="term" value="F:sequence-specific DNA binding"/>
    <property type="evidence" value="ECO:0007669"/>
    <property type="project" value="InterPro"/>
</dbReference>
<feature type="domain" description="Sigma-54 factor interaction" evidence="9">
    <location>
        <begin position="143"/>
        <end position="368"/>
    </location>
</feature>
<dbReference type="InterPro" id="IPR058031">
    <property type="entry name" value="AAA_lid_NorR"/>
</dbReference>
<dbReference type="InterPro" id="IPR011006">
    <property type="entry name" value="CheY-like_superfamily"/>
</dbReference>
<evidence type="ECO:0000256" key="4">
    <source>
        <dbReference type="ARBA" id="ARBA00023012"/>
    </source>
</evidence>
<dbReference type="SUPFAM" id="SSF52172">
    <property type="entry name" value="CheY-like"/>
    <property type="match status" value="1"/>
</dbReference>
<gene>
    <name evidence="11" type="ORF">F6V25_10760</name>
</gene>
<evidence type="ECO:0000313" key="12">
    <source>
        <dbReference type="Proteomes" id="UP000420562"/>
    </source>
</evidence>
<dbReference type="RefSeq" id="WP_151128581.1">
    <property type="nucleotide sequence ID" value="NZ_VZQZ01000006.1"/>
</dbReference>
<keyword evidence="4" id="KW-0902">Two-component regulatory system</keyword>
<dbReference type="CDD" id="cd00009">
    <property type="entry name" value="AAA"/>
    <property type="match status" value="1"/>
</dbReference>
<organism evidence="11 12">
    <name type="scientific">Oryzomonas japonica</name>
    <dbReference type="NCBI Taxonomy" id="2603858"/>
    <lineage>
        <taxon>Bacteria</taxon>
        <taxon>Pseudomonadati</taxon>
        <taxon>Thermodesulfobacteriota</taxon>
        <taxon>Desulfuromonadia</taxon>
        <taxon>Geobacterales</taxon>
        <taxon>Geobacteraceae</taxon>
        <taxon>Oryzomonas</taxon>
    </lineage>
</organism>
<protein>
    <submittedName>
        <fullName evidence="11">Sigma-54-dependent Fis family transcriptional regulator</fullName>
    </submittedName>
</protein>
<dbReference type="SUPFAM" id="SSF46689">
    <property type="entry name" value="Homeodomain-like"/>
    <property type="match status" value="1"/>
</dbReference>
<keyword evidence="7" id="KW-0804">Transcription</keyword>
<evidence type="ECO:0000256" key="1">
    <source>
        <dbReference type="ARBA" id="ARBA00022553"/>
    </source>
</evidence>
<dbReference type="SUPFAM" id="SSF52540">
    <property type="entry name" value="P-loop containing nucleoside triphosphate hydrolases"/>
    <property type="match status" value="1"/>
</dbReference>
<evidence type="ECO:0000256" key="5">
    <source>
        <dbReference type="ARBA" id="ARBA00023015"/>
    </source>
</evidence>
<dbReference type="AlphaFoldDB" id="A0A7J4ZPX8"/>
<proteinExistence type="predicted"/>
<dbReference type="GO" id="GO:0000160">
    <property type="term" value="P:phosphorelay signal transduction system"/>
    <property type="evidence" value="ECO:0007669"/>
    <property type="project" value="UniProtKB-KW"/>
</dbReference>
<dbReference type="InterPro" id="IPR027417">
    <property type="entry name" value="P-loop_NTPase"/>
</dbReference>
<dbReference type="GO" id="GO:0006355">
    <property type="term" value="P:regulation of DNA-templated transcription"/>
    <property type="evidence" value="ECO:0007669"/>
    <property type="project" value="InterPro"/>
</dbReference>
<dbReference type="Pfam" id="PF02954">
    <property type="entry name" value="HTH_8"/>
    <property type="match status" value="1"/>
</dbReference>
<dbReference type="InterPro" id="IPR002197">
    <property type="entry name" value="HTH_Fis"/>
</dbReference>
<dbReference type="Gene3D" id="3.40.50.300">
    <property type="entry name" value="P-loop containing nucleotide triphosphate hydrolases"/>
    <property type="match status" value="1"/>
</dbReference>
<dbReference type="PROSITE" id="PS00675">
    <property type="entry name" value="SIGMA54_INTERACT_1"/>
    <property type="match status" value="1"/>
</dbReference>
<dbReference type="Gene3D" id="1.10.10.60">
    <property type="entry name" value="Homeodomain-like"/>
    <property type="match status" value="1"/>
</dbReference>
<evidence type="ECO:0000256" key="2">
    <source>
        <dbReference type="ARBA" id="ARBA00022741"/>
    </source>
</evidence>
<dbReference type="PANTHER" id="PTHR32071">
    <property type="entry name" value="TRANSCRIPTIONAL REGULATORY PROTEIN"/>
    <property type="match status" value="1"/>
</dbReference>
<dbReference type="FunFam" id="3.40.50.2300:FF:000018">
    <property type="entry name" value="DNA-binding transcriptional regulator NtrC"/>
    <property type="match status" value="1"/>
</dbReference>
<dbReference type="PROSITE" id="PS50045">
    <property type="entry name" value="SIGMA54_INTERACT_4"/>
    <property type="match status" value="1"/>
</dbReference>
<reference evidence="11 12" key="1">
    <citation type="submission" date="2019-09" db="EMBL/GenBank/DDBJ databases">
        <title>Geobacter sp. Red96, a novel strain isolated from paddy soil.</title>
        <authorList>
            <person name="Xu Z."/>
            <person name="Masuda Y."/>
            <person name="Itoh H."/>
            <person name="Senoo K."/>
        </authorList>
    </citation>
    <scope>NUCLEOTIDE SEQUENCE [LARGE SCALE GENOMIC DNA]</scope>
    <source>
        <strain evidence="11 12">Red96</strain>
    </source>
</reference>
<dbReference type="Pfam" id="PF25601">
    <property type="entry name" value="AAA_lid_14"/>
    <property type="match status" value="1"/>
</dbReference>
<keyword evidence="1 8" id="KW-0597">Phosphoprotein</keyword>
<evidence type="ECO:0000256" key="3">
    <source>
        <dbReference type="ARBA" id="ARBA00022840"/>
    </source>
</evidence>
<dbReference type="PROSITE" id="PS50110">
    <property type="entry name" value="RESPONSE_REGULATORY"/>
    <property type="match status" value="1"/>
</dbReference>
<evidence type="ECO:0000256" key="7">
    <source>
        <dbReference type="ARBA" id="ARBA00023163"/>
    </source>
</evidence>
<evidence type="ECO:0000313" key="11">
    <source>
        <dbReference type="EMBL" id="KAB0665096.1"/>
    </source>
</evidence>
<sequence length="454" mass="50445">MKPKILIIDDDTSLRRVLEYNLQEAGYQVVAATSGEEGLRLFADEAPALVITDMKMPGMDGLQVLKAVKERSPETLVMIITAFGTVDIAVEAMKLGAYDYITKPFNRDELRLTVGKALQFTGMAAENKRLKNQLADQSDFRTIVGASRQMERVFDVVRKVADSEAAVLITGESGTGKELVARSIHAHSGRRDAPFVAINCAAIPRDLLESELFGHVKGAFTGAVKDKTGRFQLAEGGTLFLDEVGELPLELQPKLLRALQERVVEPVGGTKAHKLDVRLVAATNLDMEKALAEGTFREDLYYRLSVIPIHLPPLRERPDDIPLLLRYFCAKHGSPQVNFDRQALDTLVNYGWPGNVRELENTVERLLIMRNGDNIPQEELPDKIRSGNGAAPGTTAVFNLPPEGYSLEQLEHEVVVAALERNNWNQTAAARFLRIPRHTLIYRMEKYGIVPPEK</sequence>
<name>A0A7J4ZPX8_9BACT</name>
<dbReference type="EMBL" id="VZQZ01000006">
    <property type="protein sequence ID" value="KAB0665096.1"/>
    <property type="molecule type" value="Genomic_DNA"/>
</dbReference>
<dbReference type="InterPro" id="IPR025943">
    <property type="entry name" value="Sigma_54_int_dom_ATP-bd_2"/>
</dbReference>
<dbReference type="SMART" id="SM00382">
    <property type="entry name" value="AAA"/>
    <property type="match status" value="1"/>
</dbReference>
<dbReference type="InterPro" id="IPR009057">
    <property type="entry name" value="Homeodomain-like_sf"/>
</dbReference>
<dbReference type="PRINTS" id="PR01590">
    <property type="entry name" value="HTHFIS"/>
</dbReference>
<keyword evidence="6" id="KW-0238">DNA-binding</keyword>
<evidence type="ECO:0000259" key="10">
    <source>
        <dbReference type="PROSITE" id="PS50110"/>
    </source>
</evidence>